<accession>U7QLR1</accession>
<reference evidence="1 2" key="1">
    <citation type="journal article" date="2013" name="Front. Microbiol.">
        <title>Comparative genomic analyses of the cyanobacterium, Lyngbya aestuarii BL J, a powerful hydrogen producer.</title>
        <authorList>
            <person name="Kothari A."/>
            <person name="Vaughn M."/>
            <person name="Garcia-Pichel F."/>
        </authorList>
    </citation>
    <scope>NUCLEOTIDE SEQUENCE [LARGE SCALE GENOMIC DNA]</scope>
    <source>
        <strain evidence="1 2">BL J</strain>
    </source>
</reference>
<comment type="caution">
    <text evidence="1">The sequence shown here is derived from an EMBL/GenBank/DDBJ whole genome shotgun (WGS) entry which is preliminary data.</text>
</comment>
<protein>
    <submittedName>
        <fullName evidence="1">Uncharacterized protein</fullName>
    </submittedName>
</protein>
<keyword evidence="2" id="KW-1185">Reference proteome</keyword>
<gene>
    <name evidence="1" type="ORF">M595_1139</name>
</gene>
<evidence type="ECO:0000313" key="1">
    <source>
        <dbReference type="EMBL" id="ERT08823.1"/>
    </source>
</evidence>
<dbReference type="AlphaFoldDB" id="U7QLR1"/>
<dbReference type="Proteomes" id="UP000017127">
    <property type="component" value="Unassembled WGS sequence"/>
</dbReference>
<evidence type="ECO:0000313" key="2">
    <source>
        <dbReference type="Proteomes" id="UP000017127"/>
    </source>
</evidence>
<dbReference type="EMBL" id="AUZM01000007">
    <property type="protein sequence ID" value="ERT08823.1"/>
    <property type="molecule type" value="Genomic_DNA"/>
</dbReference>
<name>U7QLR1_9CYAN</name>
<sequence>MIDKCQQVFELAQENIKIVYLRRCILTQKLTINLFEF</sequence>
<organism evidence="1 2">
    <name type="scientific">Lyngbya aestuarii BL J</name>
    <dbReference type="NCBI Taxonomy" id="1348334"/>
    <lineage>
        <taxon>Bacteria</taxon>
        <taxon>Bacillati</taxon>
        <taxon>Cyanobacteriota</taxon>
        <taxon>Cyanophyceae</taxon>
        <taxon>Oscillatoriophycideae</taxon>
        <taxon>Oscillatoriales</taxon>
        <taxon>Microcoleaceae</taxon>
        <taxon>Lyngbya</taxon>
    </lineage>
</organism>
<proteinExistence type="predicted"/>